<dbReference type="OrthoDB" id="295078at2759"/>
<dbReference type="InterPro" id="IPR011993">
    <property type="entry name" value="PH-like_dom_sf"/>
</dbReference>
<dbReference type="PROSITE" id="PS01179">
    <property type="entry name" value="PID"/>
    <property type="match status" value="1"/>
</dbReference>
<feature type="region of interest" description="Disordered" evidence="3">
    <location>
        <begin position="671"/>
        <end position="732"/>
    </location>
</feature>
<dbReference type="PANTHER" id="PTHR47219">
    <property type="entry name" value="RAB GTPASE-ACTIVATING PROTEIN 1-LIKE"/>
    <property type="match status" value="1"/>
</dbReference>
<dbReference type="EMBL" id="KE346360">
    <property type="protein sequence ID" value="KJE88919.1"/>
    <property type="molecule type" value="Genomic_DNA"/>
</dbReference>
<proteinExistence type="predicted"/>
<dbReference type="Pfam" id="PF00566">
    <property type="entry name" value="RabGAP-TBC"/>
    <property type="match status" value="1"/>
</dbReference>
<feature type="compositionally biased region" description="Basic and acidic residues" evidence="3">
    <location>
        <begin position="545"/>
        <end position="555"/>
    </location>
</feature>
<feature type="region of interest" description="Disordered" evidence="3">
    <location>
        <begin position="12"/>
        <end position="51"/>
    </location>
</feature>
<feature type="region of interest" description="Disordered" evidence="3">
    <location>
        <begin position="912"/>
        <end position="973"/>
    </location>
</feature>
<name>A0A0D2X0E5_CAPO3</name>
<accession>A0A0D2X0E5</accession>
<feature type="compositionally biased region" description="Low complexity" evidence="3">
    <location>
        <begin position="671"/>
        <end position="700"/>
    </location>
</feature>
<dbReference type="Proteomes" id="UP000008743">
    <property type="component" value="Unassembled WGS sequence"/>
</dbReference>
<dbReference type="CDD" id="cd00934">
    <property type="entry name" value="PTB"/>
    <property type="match status" value="1"/>
</dbReference>
<feature type="region of interest" description="Disordered" evidence="3">
    <location>
        <begin position="757"/>
        <end position="779"/>
    </location>
</feature>
<evidence type="ECO:0000313" key="7">
    <source>
        <dbReference type="Proteomes" id="UP000008743"/>
    </source>
</evidence>
<reference evidence="7" key="1">
    <citation type="submission" date="2011-02" db="EMBL/GenBank/DDBJ databases">
        <title>The Genome Sequence of Capsaspora owczarzaki ATCC 30864.</title>
        <authorList>
            <person name="Russ C."/>
            <person name="Cuomo C."/>
            <person name="Burger G."/>
            <person name="Gray M.W."/>
            <person name="Holland P.W.H."/>
            <person name="King N."/>
            <person name="Lang F.B.F."/>
            <person name="Roger A.J."/>
            <person name="Ruiz-Trillo I."/>
            <person name="Young S.K."/>
            <person name="Zeng Q."/>
            <person name="Gargeya S."/>
            <person name="Alvarado L."/>
            <person name="Berlin A."/>
            <person name="Chapman S.B."/>
            <person name="Chen Z."/>
            <person name="Freedman E."/>
            <person name="Gellesch M."/>
            <person name="Goldberg J."/>
            <person name="Griggs A."/>
            <person name="Gujja S."/>
            <person name="Heilman E."/>
            <person name="Heiman D."/>
            <person name="Howarth C."/>
            <person name="Mehta T."/>
            <person name="Neiman D."/>
            <person name="Pearson M."/>
            <person name="Roberts A."/>
            <person name="Saif S."/>
            <person name="Shea T."/>
            <person name="Shenoy N."/>
            <person name="Sisk P."/>
            <person name="Stolte C."/>
            <person name="Sykes S."/>
            <person name="White J."/>
            <person name="Yandava C."/>
            <person name="Haas B."/>
            <person name="Nusbaum C."/>
            <person name="Birren B."/>
        </authorList>
    </citation>
    <scope>NUCLEOTIDE SEQUENCE</scope>
    <source>
        <strain evidence="7">ATCC 30864</strain>
    </source>
</reference>
<evidence type="ECO:0000313" key="6">
    <source>
        <dbReference type="EMBL" id="KJE88919.1"/>
    </source>
</evidence>
<feature type="region of interest" description="Disordered" evidence="3">
    <location>
        <begin position="545"/>
        <end position="575"/>
    </location>
</feature>
<dbReference type="Gene3D" id="1.10.472.80">
    <property type="entry name" value="Ypt/Rab-GAP domain of gyp1p, domain 3"/>
    <property type="match status" value="1"/>
</dbReference>
<feature type="compositionally biased region" description="Low complexity" evidence="3">
    <location>
        <begin position="342"/>
        <end position="358"/>
    </location>
</feature>
<feature type="compositionally biased region" description="Gly residues" evidence="3">
    <location>
        <begin position="918"/>
        <end position="929"/>
    </location>
</feature>
<dbReference type="InterPro" id="IPR035969">
    <property type="entry name" value="Rab-GAP_TBC_sf"/>
</dbReference>
<feature type="compositionally biased region" description="Low complexity" evidence="3">
    <location>
        <begin position="406"/>
        <end position="462"/>
    </location>
</feature>
<dbReference type="FunFam" id="1.10.8.270:FF:000001">
    <property type="entry name" value="TBC1 domain family member 1"/>
    <property type="match status" value="1"/>
</dbReference>
<feature type="domain" description="Rab-GAP TBC" evidence="5">
    <location>
        <begin position="1058"/>
        <end position="1250"/>
    </location>
</feature>
<feature type="compositionally biased region" description="Low complexity" evidence="3">
    <location>
        <begin position="114"/>
        <end position="129"/>
    </location>
</feature>
<evidence type="ECO:0000256" key="1">
    <source>
        <dbReference type="ARBA" id="ARBA00022468"/>
    </source>
</evidence>
<dbReference type="SUPFAM" id="SSF50729">
    <property type="entry name" value="PH domain-like"/>
    <property type="match status" value="1"/>
</dbReference>
<dbReference type="InterPro" id="IPR050302">
    <property type="entry name" value="Rab_GAP_TBC_domain"/>
</dbReference>
<organism evidence="6 7">
    <name type="scientific">Capsaspora owczarzaki (strain ATCC 30864)</name>
    <dbReference type="NCBI Taxonomy" id="595528"/>
    <lineage>
        <taxon>Eukaryota</taxon>
        <taxon>Filasterea</taxon>
        <taxon>Capsaspora</taxon>
    </lineage>
</organism>
<dbReference type="SUPFAM" id="SSF47923">
    <property type="entry name" value="Ypt/Rab-GAP domain of gyp1p"/>
    <property type="match status" value="2"/>
</dbReference>
<feature type="compositionally biased region" description="Polar residues" evidence="3">
    <location>
        <begin position="12"/>
        <end position="21"/>
    </location>
</feature>
<feature type="coiled-coil region" evidence="2">
    <location>
        <begin position="1350"/>
        <end position="1377"/>
    </location>
</feature>
<dbReference type="SMART" id="SM00164">
    <property type="entry name" value="TBC"/>
    <property type="match status" value="1"/>
</dbReference>
<feature type="region of interest" description="Disordered" evidence="3">
    <location>
        <begin position="66"/>
        <end position="130"/>
    </location>
</feature>
<dbReference type="InterPro" id="IPR006020">
    <property type="entry name" value="PTB/PI_dom"/>
</dbReference>
<feature type="compositionally biased region" description="Low complexity" evidence="3">
    <location>
        <begin position="931"/>
        <end position="942"/>
    </location>
</feature>
<feature type="region of interest" description="Disordered" evidence="3">
    <location>
        <begin position="816"/>
        <end position="850"/>
    </location>
</feature>
<feature type="domain" description="PID" evidence="4">
    <location>
        <begin position="138"/>
        <end position="287"/>
    </location>
</feature>
<evidence type="ECO:0000256" key="2">
    <source>
        <dbReference type="SAM" id="Coils"/>
    </source>
</evidence>
<keyword evidence="1" id="KW-0343">GTPase activation</keyword>
<feature type="region of interest" description="Disordered" evidence="3">
    <location>
        <begin position="294"/>
        <end position="470"/>
    </location>
</feature>
<feature type="coiled-coil region" evidence="2">
    <location>
        <begin position="1407"/>
        <end position="1434"/>
    </location>
</feature>
<evidence type="ECO:0000259" key="5">
    <source>
        <dbReference type="PROSITE" id="PS50086"/>
    </source>
</evidence>
<dbReference type="GO" id="GO:0005096">
    <property type="term" value="F:GTPase activator activity"/>
    <property type="evidence" value="ECO:0007669"/>
    <property type="project" value="UniProtKB-KW"/>
</dbReference>
<keyword evidence="2" id="KW-0175">Coiled coil</keyword>
<protein>
    <submittedName>
        <fullName evidence="6">Lyncein, variant</fullName>
    </submittedName>
</protein>
<feature type="compositionally biased region" description="Low complexity" evidence="3">
    <location>
        <begin position="949"/>
        <end position="961"/>
    </location>
</feature>
<feature type="compositionally biased region" description="Polar residues" evidence="3">
    <location>
        <begin position="394"/>
        <end position="405"/>
    </location>
</feature>
<keyword evidence="7" id="KW-1185">Reference proteome</keyword>
<dbReference type="Gene3D" id="2.30.29.30">
    <property type="entry name" value="Pleckstrin-homology domain (PH domain)/Phosphotyrosine-binding domain (PTB)"/>
    <property type="match status" value="1"/>
</dbReference>
<dbReference type="InterPro" id="IPR000195">
    <property type="entry name" value="Rab-GAP-TBC_dom"/>
</dbReference>
<sequence length="1470" mass="156601">MAAFLLGLERSSSFNASSETLDQGPAPEALVEMEGSSIPHGRATEPALPASLSEAVAELTHPATTLVPEGDQTLPPPLPPAAAAAAGAPPKPPKRRHHASSASQATSEFTPSPARVRSVSSAGTSTSSSSRKRGFHVFSVVYLGASISLLQDGEGTPKAIENVTKQARGHQPAKVFLSVEGLKIISEQTLVPIVDLPLNCIASCVSSTDKSTLVFITTPQRSAHVSTGSSPSASPVSAPVTPKNERIFHVMQARHDGHSVTAIAAAAAQIFHTAYEQAKKAAVVRTPSQASSQSLSLAPNAAAPSSSRTPSNSSSNRNSMISSDSTSPSSNSLASMAPNEGSEPTAASAASVAPAEPSNITQNSLLGLPTLSRRRSRSAPFVPNPRDLLPDSPQRGQSPFQSPYRSRTSSSANMSSAAPGAISTPGSQPSAAAATAPAASGWRGFLSSRSTTGSGTSSRSGTAGNLLAPSLVGEDDPLQYVEGLRQHVSHLSDIDAYQVLTRELEFVTDSERQTNERELLQHEKTVSTLHERNETMMAVIESMHRERQRRREFAKRLNASSSGISDESKAKDAKASAAQSKPIAATASQPFFSTFTKTLTSSFNSFLSKRAASESEAQVTPESEGHLRTNASAPAVAELALPSADAGPVSPTASEPSRLSFFSRLGRPAVVPASTDATPPTSSSNLANSTSNTSISTSSSQAKTAEHPIPPPLKLLPVTDTTPAPGSPSARNHWRKAIFKSVLLAHLDKDYERVRSATHDADASSIDSRSLAGDQDPETVSLTPAFTAQDATDGQAESDQGGGVSAANLDASVAGEDGALESSDSVSDLPRLVGPSATAASEGPRGLATPKRRAERLLQWQRSSSVDLSESLMSAADRAVLEAARRDQALEEAWLQTLAELDGVNQPASDEGVAAAAAGGGGGGGGGGALSSSPTSTAAPATELDENADAAAVDSAQAASDEPPVSKPTPLPLFVMPPQVVEDTTNPHSHTHVFSSPFSAAATAVPAQPSPRSPVVPAMVLPLSPTATSIPVPANGDSPSDASPQIAYAHLHELMGKGIPKHLRGRVWLATARRGCALANFPVCTREQYLQLVDQETPHERQILVDIGRTFPSHPFFRDPEGNGQQALLNMMKAYSIHDPQLGYCQGLTFVAGCFLLNLNNEYDAFIVLLYVMRVLGVRVMYMPDMEALQLSLYQLSRLMYDFRPHLFNHLETREVKPFLYATSWFLTIFSSQFPLMFSYRVIDMLLLDGTLVMFRVTLQLMLEAEKKVLRMESFEEIVEHLKTAVPDLTLQQISETILRAVANRAVTQERLFAFESEYYIMKDALETQEGATAERNDWIKEKQQMDELVARLQHKNATLVLQNDNLEKEMQTVREAVILDYQRLLQTMKVEKYALEETVTKVCSEKADIEERLREIEGQLIAAKIALAQADAEKHELLRRVRHLSLSVASVSGEDSAVSSPSSDKTSFV</sequence>
<evidence type="ECO:0000259" key="4">
    <source>
        <dbReference type="PROSITE" id="PS01179"/>
    </source>
</evidence>
<feature type="compositionally biased region" description="Polar residues" evidence="3">
    <location>
        <begin position="100"/>
        <end position="110"/>
    </location>
</feature>
<dbReference type="PROSITE" id="PS50086">
    <property type="entry name" value="TBC_RABGAP"/>
    <property type="match status" value="1"/>
</dbReference>
<dbReference type="Gene3D" id="1.10.8.270">
    <property type="entry name" value="putative rabgap domain of human tbc1 domain family member 14 like domains"/>
    <property type="match status" value="1"/>
</dbReference>
<evidence type="ECO:0000256" key="3">
    <source>
        <dbReference type="SAM" id="MobiDB-lite"/>
    </source>
</evidence>
<feature type="compositionally biased region" description="Low complexity" evidence="3">
    <location>
        <begin position="294"/>
        <end position="335"/>
    </location>
</feature>
<gene>
    <name evidence="6" type="ORF">CAOG_000491</name>
</gene>